<feature type="transmembrane region" description="Helical" evidence="6">
    <location>
        <begin position="193"/>
        <end position="212"/>
    </location>
</feature>
<evidence type="ECO:0000313" key="8">
    <source>
        <dbReference type="EMBL" id="GGP52715.1"/>
    </source>
</evidence>
<evidence type="ECO:0000256" key="5">
    <source>
        <dbReference type="ARBA" id="ARBA00023136"/>
    </source>
</evidence>
<evidence type="ECO:0000256" key="6">
    <source>
        <dbReference type="SAM" id="Phobius"/>
    </source>
</evidence>
<evidence type="ECO:0000256" key="4">
    <source>
        <dbReference type="ARBA" id="ARBA00022989"/>
    </source>
</evidence>
<dbReference type="SUPFAM" id="SSF103473">
    <property type="entry name" value="MFS general substrate transporter"/>
    <property type="match status" value="1"/>
</dbReference>
<evidence type="ECO:0000259" key="7">
    <source>
        <dbReference type="PROSITE" id="PS50850"/>
    </source>
</evidence>
<feature type="transmembrane region" description="Helical" evidence="6">
    <location>
        <begin position="117"/>
        <end position="141"/>
    </location>
</feature>
<feature type="domain" description="Major facilitator superfamily (MFS) profile" evidence="7">
    <location>
        <begin position="19"/>
        <end position="449"/>
    </location>
</feature>
<feature type="transmembrane region" description="Helical" evidence="6">
    <location>
        <begin position="53"/>
        <end position="71"/>
    </location>
</feature>
<dbReference type="InterPro" id="IPR020846">
    <property type="entry name" value="MFS_dom"/>
</dbReference>
<keyword evidence="9" id="KW-1185">Reference proteome</keyword>
<dbReference type="PANTHER" id="PTHR12778">
    <property type="entry name" value="SOLUTE CARRIER FAMILY 33 ACETYL-COA TRANSPORTER -RELATED"/>
    <property type="match status" value="1"/>
</dbReference>
<dbReference type="Proteomes" id="UP000654367">
    <property type="component" value="Unassembled WGS sequence"/>
</dbReference>
<dbReference type="Gene3D" id="1.20.1250.20">
    <property type="entry name" value="MFS general substrate transporter like domains"/>
    <property type="match status" value="2"/>
</dbReference>
<feature type="transmembrane region" description="Helical" evidence="6">
    <location>
        <begin position="268"/>
        <end position="293"/>
    </location>
</feature>
<gene>
    <name evidence="8" type="primary">ampG</name>
    <name evidence="8" type="ORF">GCM10009409_18780</name>
</gene>
<keyword evidence="3 6" id="KW-0812">Transmembrane</keyword>
<comment type="caution">
    <text evidence="8">The sequence shown here is derived from an EMBL/GenBank/DDBJ whole genome shotgun (WGS) entry which is preliminary data.</text>
</comment>
<dbReference type="RefSeq" id="WP_188919622.1">
    <property type="nucleotide sequence ID" value="NZ_BMQV01000016.1"/>
</dbReference>
<feature type="transmembrane region" description="Helical" evidence="6">
    <location>
        <begin position="334"/>
        <end position="355"/>
    </location>
</feature>
<evidence type="ECO:0000256" key="1">
    <source>
        <dbReference type="ARBA" id="ARBA00004141"/>
    </source>
</evidence>
<keyword evidence="2" id="KW-0813">Transport</keyword>
<organism evidence="8 9">
    <name type="scientific">Shewanella saliphila</name>
    <dbReference type="NCBI Taxonomy" id="2282698"/>
    <lineage>
        <taxon>Bacteria</taxon>
        <taxon>Pseudomonadati</taxon>
        <taxon>Pseudomonadota</taxon>
        <taxon>Gammaproteobacteria</taxon>
        <taxon>Alteromonadales</taxon>
        <taxon>Shewanellaceae</taxon>
        <taxon>Shewanella</taxon>
    </lineage>
</organism>
<accession>A0ABQ2Q5L9</accession>
<feature type="transmembrane region" description="Helical" evidence="6">
    <location>
        <begin position="361"/>
        <end position="385"/>
    </location>
</feature>
<protein>
    <submittedName>
        <fullName evidence="8">MFS transporter</fullName>
    </submittedName>
</protein>
<dbReference type="Pfam" id="PF07690">
    <property type="entry name" value="MFS_1"/>
    <property type="match status" value="1"/>
</dbReference>
<evidence type="ECO:0000256" key="2">
    <source>
        <dbReference type="ARBA" id="ARBA00022448"/>
    </source>
</evidence>
<evidence type="ECO:0000313" key="9">
    <source>
        <dbReference type="Proteomes" id="UP000654367"/>
    </source>
</evidence>
<proteinExistence type="predicted"/>
<keyword evidence="4 6" id="KW-1133">Transmembrane helix</keyword>
<feature type="transmembrane region" description="Helical" evidence="6">
    <location>
        <begin position="397"/>
        <end position="418"/>
    </location>
</feature>
<feature type="transmembrane region" description="Helical" evidence="6">
    <location>
        <begin position="424"/>
        <end position="445"/>
    </location>
</feature>
<dbReference type="InterPro" id="IPR036259">
    <property type="entry name" value="MFS_trans_sf"/>
</dbReference>
<feature type="transmembrane region" description="Helical" evidence="6">
    <location>
        <begin position="20"/>
        <end position="41"/>
    </location>
</feature>
<keyword evidence="5 6" id="KW-0472">Membrane</keyword>
<dbReference type="InterPro" id="IPR004752">
    <property type="entry name" value="AmpG_permease/AT-1"/>
</dbReference>
<name>A0ABQ2Q5L9_9GAMM</name>
<feature type="transmembrane region" description="Helical" evidence="6">
    <location>
        <begin position="305"/>
        <end position="327"/>
    </location>
</feature>
<reference evidence="9" key="1">
    <citation type="journal article" date="2019" name="Int. J. Syst. Evol. Microbiol.">
        <title>The Global Catalogue of Microorganisms (GCM) 10K type strain sequencing project: providing services to taxonomists for standard genome sequencing and annotation.</title>
        <authorList>
            <consortium name="The Broad Institute Genomics Platform"/>
            <consortium name="The Broad Institute Genome Sequencing Center for Infectious Disease"/>
            <person name="Wu L."/>
            <person name="Ma J."/>
        </authorList>
    </citation>
    <scope>NUCLEOTIDE SEQUENCE [LARGE SCALE GENOMIC DNA]</scope>
    <source>
        <strain evidence="9">JCM 32304</strain>
    </source>
</reference>
<dbReference type="PANTHER" id="PTHR12778:SF10">
    <property type="entry name" value="MAJOR FACILITATOR SUPERFAMILY DOMAIN-CONTAINING PROTEIN 3"/>
    <property type="match status" value="1"/>
</dbReference>
<comment type="subcellular location">
    <subcellularLocation>
        <location evidence="1">Membrane</location>
        <topology evidence="1">Multi-pass membrane protein</topology>
    </subcellularLocation>
</comment>
<feature type="transmembrane region" description="Helical" evidence="6">
    <location>
        <begin position="92"/>
        <end position="111"/>
    </location>
</feature>
<dbReference type="EMBL" id="BMQV01000016">
    <property type="protein sequence ID" value="GGP52715.1"/>
    <property type="molecule type" value="Genomic_DNA"/>
</dbReference>
<evidence type="ECO:0000256" key="3">
    <source>
        <dbReference type="ARBA" id="ARBA00022692"/>
    </source>
</evidence>
<sequence>MSVFLTQIREALSVYNNKRVFILLLLGFSAGLPLMLVFSTLSFWLREAGVDRAAIGYFSWIALTYAFKWAWSPLVDRMSLPLFTRFLGRRRGWMLFAQLCLVGAILGMSVSDPLVNLERLALCALLLAFASATQDIVIDAFRIESAPEKMQAALAAAYQVGYRSAMIIATAGALTIAAWVSPGNDDYNLQAWQTAYFVMALLMGVGILTTLFSQEPHVDTKHATDKERQLRVEFAAKYPKKVASALAWLYSASVLPFIDFFKRYGKSAILILLLISCYRISDIVMGIMANVFYVDMGFTKEEIAFISKVYGLIMTLVGAAFGGVLLMRYGTMKILFLGALLVAITNLLFAWQAYIGYNVPFLTLAISVDNFSAGIATAAFIAYLSSLTSSGYSATQYALLSSIMLLFPKFIAGFSGVYVDAYGYINFFIAASLIGFPVLLLVVLVNRSQNQAMVVDGASAGDALDGSADKSKPSL</sequence>
<feature type="transmembrane region" description="Helical" evidence="6">
    <location>
        <begin position="162"/>
        <end position="181"/>
    </location>
</feature>
<dbReference type="InterPro" id="IPR011701">
    <property type="entry name" value="MFS"/>
</dbReference>
<dbReference type="NCBIfam" id="TIGR00901">
    <property type="entry name" value="2A0125"/>
    <property type="match status" value="1"/>
</dbReference>
<dbReference type="PROSITE" id="PS50850">
    <property type="entry name" value="MFS"/>
    <property type="match status" value="1"/>
</dbReference>